<evidence type="ECO:0000256" key="4">
    <source>
        <dbReference type="ARBA" id="ARBA00022679"/>
    </source>
</evidence>
<dbReference type="PANTHER" id="PTHR10788:SF118">
    <property type="entry name" value="ALPHA,ALPHA-TREHALOSE-PHOSPHATE SYNTHASE (UDP-FORMING), TREHALOSE-PHOSPHATASE"/>
    <property type="match status" value="1"/>
</dbReference>
<dbReference type="EMBL" id="JARYMX010000001">
    <property type="protein sequence ID" value="KAJ9565900.1"/>
    <property type="molecule type" value="Genomic_DNA"/>
</dbReference>
<dbReference type="Pfam" id="PF02358">
    <property type="entry name" value="Trehalose_PPase"/>
    <property type="match status" value="1"/>
</dbReference>
<dbReference type="GO" id="GO:0016757">
    <property type="term" value="F:glycosyltransferase activity"/>
    <property type="evidence" value="ECO:0007669"/>
    <property type="project" value="UniProtKB-KW"/>
</dbReference>
<evidence type="ECO:0000313" key="5">
    <source>
        <dbReference type="EMBL" id="KAJ9565900.1"/>
    </source>
</evidence>
<dbReference type="CDD" id="cd01627">
    <property type="entry name" value="HAD_TPP"/>
    <property type="match status" value="1"/>
</dbReference>
<keyword evidence="3" id="KW-0328">Glycosyltransferase</keyword>
<dbReference type="AlphaFoldDB" id="A0AA38U3I2"/>
<dbReference type="Gene3D" id="3.40.50.1000">
    <property type="entry name" value="HAD superfamily/HAD-like"/>
    <property type="match status" value="2"/>
</dbReference>
<dbReference type="SUPFAM" id="SSF56784">
    <property type="entry name" value="HAD-like"/>
    <property type="match status" value="1"/>
</dbReference>
<dbReference type="GO" id="GO:0005992">
    <property type="term" value="P:trehalose biosynthetic process"/>
    <property type="evidence" value="ECO:0007669"/>
    <property type="project" value="InterPro"/>
</dbReference>
<sequence>MNEDQDYHCCTRLLLLLKITIGGSEINTADPVKFAVKDIQVFHFLDLSFHNCKILRVSFQDLITFDSIAMAEASTSSKDGPIGDFPSDFDQDQDHIIDRLIVVCNEVPIKAVCKTNEDGGHFWDLTWDENSLYMHIKDSFPSSTMEVCYIGFLRAELDPNEQDDVKIALIHRFNCFLVEASEESLNRHYHRFCKRYLWPIFHYEIPFSDRYSGQLDWQAYATVNHAFSLKVIEVLNPEYNDHVWIHDYHLMLLPTLLRERCNRLRIGFFLHTPFPALEVFRCIPMRYEILMGFLNSDVIGFQTVDYARHFLGCCSRIFGLDYEIKRGFVLLDYYGRVITIKVVASGINVGRMESLLREPHTKSMIRELERRYEGKTVMIGVDDLDRFKGVNLKVLAMEELLKSNPNWAGKAVLVQILNPSRSQAPDVGEIDAEIRRNCERINREIGSPGYEPIVLFDRPISLSERAAYYAVSEAAIVTPLRDGMNLMPYEYVVCRQAGDNPNFAPPKMSMVVVSEFIGCSSSLSGALRVAPWDVQATAVAMNAAISASDDRKQTGHAKHYRHITDNNIAKWSRNFVRDLRTACVSHNRNDWRGVRSGHTFLVAVYNSNLKKLSVEIVENAYRRSQNRAILLDYDGTNKPPTEVLISIINKLCDNSKNTVFIISGRSKEKLNQWFRSCEKLAIAAEHGYFIRWTGDQEWETCGLSNDFGWMEIVNTIMNVYREGTDCSYIEQKESAIVWHYEDADRYVGYDHAQQLLDHLRSLLANQPVVMSRGRFIVEAKPPGVDKGTVATKIFEWMVETGRGADFVLCIGDDKSDEDMFEAVGEGITSGKITNERSVFACMVGRKHTRAEYYLDNSAEVLTMLEKLTR</sequence>
<dbReference type="PANTHER" id="PTHR10788">
    <property type="entry name" value="TREHALOSE-6-PHOSPHATE SYNTHASE"/>
    <property type="match status" value="1"/>
</dbReference>
<dbReference type="InterPro" id="IPR003337">
    <property type="entry name" value="Trehalose_PPase"/>
</dbReference>
<dbReference type="InterPro" id="IPR001830">
    <property type="entry name" value="Glyco_trans_20"/>
</dbReference>
<comment type="similarity">
    <text evidence="1">In the N-terminal section; belongs to the glycosyltransferase 20 family.</text>
</comment>
<gene>
    <name evidence="5" type="ORF">OSB04_001866</name>
</gene>
<evidence type="ECO:0000256" key="3">
    <source>
        <dbReference type="ARBA" id="ARBA00022676"/>
    </source>
</evidence>
<dbReference type="GO" id="GO:0005829">
    <property type="term" value="C:cytosol"/>
    <property type="evidence" value="ECO:0007669"/>
    <property type="project" value="TreeGrafter"/>
</dbReference>
<dbReference type="FunFam" id="3.40.50.1000:FF:000054">
    <property type="entry name" value="alpha,alpha-trehalose-phosphate synthase [UDP-forming] 6"/>
    <property type="match status" value="1"/>
</dbReference>
<name>A0AA38U3I2_9ASTR</name>
<dbReference type="FunFam" id="3.40.50.1000:FF:000052">
    <property type="entry name" value="Alpha,alpha-trehalose-phosphate synthase [UDP-forming] 6"/>
    <property type="match status" value="1"/>
</dbReference>
<dbReference type="Gene3D" id="3.40.50.2000">
    <property type="entry name" value="Glycogen Phosphorylase B"/>
    <property type="match status" value="2"/>
</dbReference>
<dbReference type="Pfam" id="PF00982">
    <property type="entry name" value="Glyco_transf_20"/>
    <property type="match status" value="1"/>
</dbReference>
<organism evidence="5 6">
    <name type="scientific">Centaurea solstitialis</name>
    <name type="common">yellow star-thistle</name>
    <dbReference type="NCBI Taxonomy" id="347529"/>
    <lineage>
        <taxon>Eukaryota</taxon>
        <taxon>Viridiplantae</taxon>
        <taxon>Streptophyta</taxon>
        <taxon>Embryophyta</taxon>
        <taxon>Tracheophyta</taxon>
        <taxon>Spermatophyta</taxon>
        <taxon>Magnoliopsida</taxon>
        <taxon>eudicotyledons</taxon>
        <taxon>Gunneridae</taxon>
        <taxon>Pentapetalae</taxon>
        <taxon>asterids</taxon>
        <taxon>campanulids</taxon>
        <taxon>Asterales</taxon>
        <taxon>Asteraceae</taxon>
        <taxon>Carduoideae</taxon>
        <taxon>Cardueae</taxon>
        <taxon>Centaureinae</taxon>
        <taxon>Centaurea</taxon>
    </lineage>
</organism>
<dbReference type="FunFam" id="3.40.50.2000:FF:000079">
    <property type="entry name" value="Trehalose-6-phosphate synthase 8"/>
    <property type="match status" value="1"/>
</dbReference>
<dbReference type="SUPFAM" id="SSF53756">
    <property type="entry name" value="UDP-Glycosyltransferase/glycogen phosphorylase"/>
    <property type="match status" value="1"/>
</dbReference>
<protein>
    <submittedName>
        <fullName evidence="5">Uncharacterized protein</fullName>
    </submittedName>
</protein>
<dbReference type="InterPro" id="IPR006379">
    <property type="entry name" value="HAD-SF_hydro_IIB"/>
</dbReference>
<comment type="caution">
    <text evidence="5">The sequence shown here is derived from an EMBL/GenBank/DDBJ whole genome shotgun (WGS) entry which is preliminary data.</text>
</comment>
<accession>A0AA38U3I2</accession>
<dbReference type="NCBIfam" id="TIGR01484">
    <property type="entry name" value="HAD-SF-IIB"/>
    <property type="match status" value="1"/>
</dbReference>
<dbReference type="CDD" id="cd03788">
    <property type="entry name" value="GT20_TPS"/>
    <property type="match status" value="1"/>
</dbReference>
<evidence type="ECO:0000313" key="6">
    <source>
        <dbReference type="Proteomes" id="UP001172457"/>
    </source>
</evidence>
<proteinExistence type="inferred from homology"/>
<dbReference type="NCBIfam" id="TIGR00685">
    <property type="entry name" value="T6PP"/>
    <property type="match status" value="1"/>
</dbReference>
<evidence type="ECO:0000256" key="2">
    <source>
        <dbReference type="ARBA" id="ARBA00006330"/>
    </source>
</evidence>
<keyword evidence="6" id="KW-1185">Reference proteome</keyword>
<dbReference type="GO" id="GO:0004805">
    <property type="term" value="F:trehalose-phosphatase activity"/>
    <property type="evidence" value="ECO:0007669"/>
    <property type="project" value="TreeGrafter"/>
</dbReference>
<evidence type="ECO:0000256" key="1">
    <source>
        <dbReference type="ARBA" id="ARBA00005409"/>
    </source>
</evidence>
<dbReference type="FunFam" id="3.40.50.2000:FF:000010">
    <property type="entry name" value="Alpha,alpha-trehalose-phosphate synthase"/>
    <property type="match status" value="1"/>
</dbReference>
<keyword evidence="4" id="KW-0808">Transferase</keyword>
<dbReference type="InterPro" id="IPR023214">
    <property type="entry name" value="HAD_sf"/>
</dbReference>
<dbReference type="InterPro" id="IPR036412">
    <property type="entry name" value="HAD-like_sf"/>
</dbReference>
<dbReference type="Proteomes" id="UP001172457">
    <property type="component" value="Chromosome 1"/>
</dbReference>
<comment type="similarity">
    <text evidence="2">In the C-terminal section; belongs to the trehalose phosphatase family.</text>
</comment>
<reference evidence="5" key="1">
    <citation type="submission" date="2023-03" db="EMBL/GenBank/DDBJ databases">
        <title>Chromosome-scale reference genome and RAD-based genetic map of yellow starthistle (Centaurea solstitialis) reveal putative structural variation and QTLs associated with invader traits.</title>
        <authorList>
            <person name="Reatini B."/>
            <person name="Cang F.A."/>
            <person name="Jiang Q."/>
            <person name="Mckibben M.T.W."/>
            <person name="Barker M.S."/>
            <person name="Rieseberg L.H."/>
            <person name="Dlugosch K.M."/>
        </authorList>
    </citation>
    <scope>NUCLEOTIDE SEQUENCE</scope>
    <source>
        <strain evidence="5">CAN-66</strain>
        <tissue evidence="5">Leaf</tissue>
    </source>
</reference>